<dbReference type="Proteomes" id="UP000547209">
    <property type="component" value="Unassembled WGS sequence"/>
</dbReference>
<dbReference type="InterPro" id="IPR023203">
    <property type="entry name" value="TTHA0068_sf"/>
</dbReference>
<evidence type="ECO:0000313" key="1">
    <source>
        <dbReference type="EMBL" id="MBB6669136.1"/>
    </source>
</evidence>
<comment type="caution">
    <text evidence="1">The sequence shown here is derived from an EMBL/GenBank/DDBJ whole genome shotgun (WGS) entry which is preliminary data.</text>
</comment>
<gene>
    <name evidence="1" type="ORF">H7C19_00385</name>
</gene>
<protein>
    <submittedName>
        <fullName evidence="1">DUF309 domain-containing protein</fullName>
    </submittedName>
</protein>
<proteinExistence type="predicted"/>
<dbReference type="RefSeq" id="WP_185140581.1">
    <property type="nucleotide sequence ID" value="NZ_JACJVP010000001.1"/>
</dbReference>
<dbReference type="EMBL" id="JACJVP010000001">
    <property type="protein sequence ID" value="MBB6669136.1"/>
    <property type="molecule type" value="Genomic_DNA"/>
</dbReference>
<accession>A0A7X0RMP6</accession>
<dbReference type="SUPFAM" id="SSF140663">
    <property type="entry name" value="TTHA0068-like"/>
    <property type="match status" value="1"/>
</dbReference>
<dbReference type="InterPro" id="IPR005500">
    <property type="entry name" value="DUF309"/>
</dbReference>
<dbReference type="Gene3D" id="1.10.3450.10">
    <property type="entry name" value="TTHA0068-like"/>
    <property type="match status" value="1"/>
</dbReference>
<name>A0A7X0RMP6_9BACL</name>
<reference evidence="1 2" key="1">
    <citation type="submission" date="2020-08" db="EMBL/GenBank/DDBJ databases">
        <title>Cohnella phylogeny.</title>
        <authorList>
            <person name="Dunlap C."/>
        </authorList>
    </citation>
    <scope>NUCLEOTIDE SEQUENCE [LARGE SCALE GENOMIC DNA]</scope>
    <source>
        <strain evidence="1 2">DSM 28246</strain>
    </source>
</reference>
<dbReference type="Pfam" id="PF03745">
    <property type="entry name" value="DUF309"/>
    <property type="match status" value="1"/>
</dbReference>
<evidence type="ECO:0000313" key="2">
    <source>
        <dbReference type="Proteomes" id="UP000547209"/>
    </source>
</evidence>
<dbReference type="AlphaFoldDB" id="A0A7X0RMP6"/>
<keyword evidence="2" id="KW-1185">Reference proteome</keyword>
<sequence>MKLLFPFPPPFVDYLAQYHGTRDYFECHEIMEEYWKQQGPVDARYIGCWLVLIRLSVMQYHARRSNGKGAFKLLAKCAAEIDSGLMDEIGLDGERLAEMIRARLAAWGGPEGVRYDDFDLPIREPGLLEAAKRRTSELGAQWSSDGLAAGAAIVNRHKLRDRSDVEEARMASAKRKALGRQRVGEDI</sequence>
<organism evidence="1 2">
    <name type="scientific">Cohnella nanjingensis</name>
    <dbReference type="NCBI Taxonomy" id="1387779"/>
    <lineage>
        <taxon>Bacteria</taxon>
        <taxon>Bacillati</taxon>
        <taxon>Bacillota</taxon>
        <taxon>Bacilli</taxon>
        <taxon>Bacillales</taxon>
        <taxon>Paenibacillaceae</taxon>
        <taxon>Cohnella</taxon>
    </lineage>
</organism>